<dbReference type="EMBL" id="LXPE01000227">
    <property type="protein sequence ID" value="OBA25130.1"/>
    <property type="molecule type" value="Genomic_DNA"/>
</dbReference>
<dbReference type="CDD" id="cd18791">
    <property type="entry name" value="SF2_C_RHA"/>
    <property type="match status" value="1"/>
</dbReference>
<dbReference type="AlphaFoldDB" id="A0A1B7T8T6"/>
<protein>
    <recommendedName>
        <fullName evidence="3">RNA helicase</fullName>
        <ecNumber evidence="3">3.6.4.13</ecNumber>
    </recommendedName>
</protein>
<dbReference type="InterPro" id="IPR007502">
    <property type="entry name" value="Helicase-assoc_dom"/>
</dbReference>
<dbReference type="Gene3D" id="1.20.120.1080">
    <property type="match status" value="1"/>
</dbReference>
<dbReference type="InterPro" id="IPR011545">
    <property type="entry name" value="DEAD/DEAH_box_helicase_dom"/>
</dbReference>
<keyword evidence="5 14" id="KW-0378">Hydrolase</keyword>
<feature type="domain" description="Helicase C-terminal" evidence="13">
    <location>
        <begin position="666"/>
        <end position="839"/>
    </location>
</feature>
<dbReference type="Pfam" id="PF04408">
    <property type="entry name" value="WHD_HA2"/>
    <property type="match status" value="1"/>
</dbReference>
<keyword evidence="9" id="KW-0539">Nucleus</keyword>
<feature type="compositionally biased region" description="Basic and acidic residues" evidence="11">
    <location>
        <begin position="217"/>
        <end position="227"/>
    </location>
</feature>
<gene>
    <name evidence="14" type="ORF">HANVADRAFT_54100</name>
</gene>
<evidence type="ECO:0000259" key="12">
    <source>
        <dbReference type="PROSITE" id="PS51192"/>
    </source>
</evidence>
<dbReference type="PROSITE" id="PS51192">
    <property type="entry name" value="HELICASE_ATP_BIND_1"/>
    <property type="match status" value="1"/>
</dbReference>
<keyword evidence="7" id="KW-0067">ATP-binding</keyword>
<dbReference type="CDD" id="cd17982">
    <property type="entry name" value="DEXHc_DHX37"/>
    <property type="match status" value="1"/>
</dbReference>
<keyword evidence="15" id="KW-1185">Reference proteome</keyword>
<reference evidence="15" key="1">
    <citation type="journal article" date="2016" name="Proc. Natl. Acad. Sci. U.S.A.">
        <title>Comparative genomics of biotechnologically important yeasts.</title>
        <authorList>
            <person name="Riley R."/>
            <person name="Haridas S."/>
            <person name="Wolfe K.H."/>
            <person name="Lopes M.R."/>
            <person name="Hittinger C.T."/>
            <person name="Goeker M."/>
            <person name="Salamov A.A."/>
            <person name="Wisecaver J.H."/>
            <person name="Long T.M."/>
            <person name="Calvey C.H."/>
            <person name="Aerts A.L."/>
            <person name="Barry K.W."/>
            <person name="Choi C."/>
            <person name="Clum A."/>
            <person name="Coughlan A.Y."/>
            <person name="Deshpande S."/>
            <person name="Douglass A.P."/>
            <person name="Hanson S.J."/>
            <person name="Klenk H.-P."/>
            <person name="LaButti K.M."/>
            <person name="Lapidus A."/>
            <person name="Lindquist E.A."/>
            <person name="Lipzen A.M."/>
            <person name="Meier-Kolthoff J.P."/>
            <person name="Ohm R.A."/>
            <person name="Otillar R.P."/>
            <person name="Pangilinan J.L."/>
            <person name="Peng Y."/>
            <person name="Rokas A."/>
            <person name="Rosa C.A."/>
            <person name="Scheuner C."/>
            <person name="Sibirny A.A."/>
            <person name="Slot J.C."/>
            <person name="Stielow J.B."/>
            <person name="Sun H."/>
            <person name="Kurtzman C.P."/>
            <person name="Blackwell M."/>
            <person name="Grigoriev I.V."/>
            <person name="Jeffries T.W."/>
        </authorList>
    </citation>
    <scope>NUCLEOTIDE SEQUENCE [LARGE SCALE GENOMIC DNA]</scope>
    <source>
        <strain evidence="15">NRRL Y-1626</strain>
    </source>
</reference>
<evidence type="ECO:0000256" key="4">
    <source>
        <dbReference type="ARBA" id="ARBA00022741"/>
    </source>
</evidence>
<sequence length="1061" mass="122138">MGTYRKRFNEKARSGQIKKQNELKKIRNKQFTRHIDESGDTENNNNDVKEELDTNKNIIVPVTESEKQSRKRKLHDQIFNEQKESKISRQKKKRLEKYIDHQFAREEKKEVIKNLQKFKNLDQDMFISSKKIGLGSRAIDEEMEVAMLKNVTSESENDIDYSDSGSGTDEGDDDDFEKKYGDFGNSGNTFIDNRTTSAVPTFGFGFNNLKVNNSNESAKKTSSEPKVKYNWKQNVKNVEKEQQKLANENDFESSEESSSGNESSNSEEEEEIKDSKAIAKEFKEWATNKMKELDNDDEGNTVQKEYYIPHIKVDPVVHEEDLDDGLRDTYIPVQDNLQRKIVQVTVNRIDLIKKQRENLPVFKEEHTIMEAIHHNDIVIICGETGSGKTTQLPQFLYENGYGSKDNEDFSGMIGITQPRRVAAVSMANRVGDEMGDHKDAVAHQIRFDNTVDSVKTKMKFMTDGVLLREMMQDFKLTKYSAIIIDEAHERNINTDILIGMLSRCVRFRQQENLKNPKQTKKLKLIIMSATLRVADFSENKNLFAIPPPIINVESRQFPVAVHFNKKTPYDYQEETFKKACKIHQKLPKGGILIFLTGQQEILQMCKRLKKEFPFPGEVNNKSKRRRGRKPEVIKIDANKEDIEVEDIDLSIKVVADDDKTEHKSKYYEDDIKAEELNDDASGSEKSNDDEEEEEGFEESLDEDQTPNDPLYVLPLYSLLPTKEQLKVFEEPPKGARICIVATNVAETSITIPNIKYVVDCGRSKERKYDQEKNVQSFEIDWISKASSNQRSGRAGRTGPGHCYKLYSSAIYESAFEDFSKPEILRMPIENVVLLMKSMNIHNIMNFPFPTLPDKESLGKAIKLLKYLGALENEKITPLGKKMSLFPLNPRFSKMLLLSNDSKILPYVISIVCGLTIGDPFIDLNSILTSKKKVEDEMANDDENYRMSKEDEEEIKKESYKYNKNTNKFTKLDPFSDIFKLLSCICALDYIKKEQLDKFFADHYVRSKIMLEIMKLRKQIVSIIKINSNDESLSNINNDSLKTEKPTELQIKLLKQIICSGF</sequence>
<evidence type="ECO:0000256" key="1">
    <source>
        <dbReference type="ARBA" id="ARBA00004604"/>
    </source>
</evidence>
<dbReference type="Pfam" id="PF00271">
    <property type="entry name" value="Helicase_C"/>
    <property type="match status" value="1"/>
</dbReference>
<evidence type="ECO:0000313" key="14">
    <source>
        <dbReference type="EMBL" id="OBA25130.1"/>
    </source>
</evidence>
<dbReference type="InterPro" id="IPR048333">
    <property type="entry name" value="HA2_WH"/>
</dbReference>
<dbReference type="PROSITE" id="PS00690">
    <property type="entry name" value="DEAH_ATP_HELICASE"/>
    <property type="match status" value="1"/>
</dbReference>
<dbReference type="PANTHER" id="PTHR18934">
    <property type="entry name" value="ATP-DEPENDENT RNA HELICASE"/>
    <property type="match status" value="1"/>
</dbReference>
<organism evidence="14 15">
    <name type="scientific">Hanseniaspora valbyensis NRRL Y-1626</name>
    <dbReference type="NCBI Taxonomy" id="766949"/>
    <lineage>
        <taxon>Eukaryota</taxon>
        <taxon>Fungi</taxon>
        <taxon>Dikarya</taxon>
        <taxon>Ascomycota</taxon>
        <taxon>Saccharomycotina</taxon>
        <taxon>Saccharomycetes</taxon>
        <taxon>Saccharomycodales</taxon>
        <taxon>Saccharomycodaceae</taxon>
        <taxon>Hanseniaspora</taxon>
    </lineage>
</organism>
<dbReference type="GO" id="GO:0000462">
    <property type="term" value="P:maturation of SSU-rRNA from tricistronic rRNA transcript (SSU-rRNA, 5.8S rRNA, LSU-rRNA)"/>
    <property type="evidence" value="ECO:0007669"/>
    <property type="project" value="TreeGrafter"/>
</dbReference>
<dbReference type="Pfam" id="PF21010">
    <property type="entry name" value="HA2_C"/>
    <property type="match status" value="1"/>
</dbReference>
<comment type="similarity">
    <text evidence="2">Belongs to the DEAD box helicase family. DEAH subfamily.</text>
</comment>
<comment type="subcellular location">
    <subcellularLocation>
        <location evidence="1">Nucleus</location>
        <location evidence="1">Nucleolus</location>
    </subcellularLocation>
</comment>
<dbReference type="InterPro" id="IPR002464">
    <property type="entry name" value="DNA/RNA_helicase_DEAH_CS"/>
</dbReference>
<dbReference type="GO" id="GO:0005730">
    <property type="term" value="C:nucleolus"/>
    <property type="evidence" value="ECO:0007669"/>
    <property type="project" value="UniProtKB-SubCell"/>
</dbReference>
<feature type="non-terminal residue" evidence="14">
    <location>
        <position position="1061"/>
    </location>
</feature>
<dbReference type="SMART" id="SM00487">
    <property type="entry name" value="DEXDc"/>
    <property type="match status" value="1"/>
</dbReference>
<dbReference type="SMART" id="SM00847">
    <property type="entry name" value="HA2"/>
    <property type="match status" value="1"/>
</dbReference>
<dbReference type="InterPro" id="IPR014001">
    <property type="entry name" value="Helicase_ATP-bd"/>
</dbReference>
<comment type="caution">
    <text evidence="14">The sequence shown here is derived from an EMBL/GenBank/DDBJ whole genome shotgun (WGS) entry which is preliminary data.</text>
</comment>
<keyword evidence="4" id="KW-0547">Nucleotide-binding</keyword>
<feature type="compositionally biased region" description="Basic and acidic residues" evidence="11">
    <location>
        <begin position="665"/>
        <end position="675"/>
    </location>
</feature>
<dbReference type="GO" id="GO:1990904">
    <property type="term" value="C:ribonucleoprotein complex"/>
    <property type="evidence" value="ECO:0007669"/>
    <property type="project" value="UniProtKB-ARBA"/>
</dbReference>
<proteinExistence type="inferred from homology"/>
<evidence type="ECO:0000256" key="7">
    <source>
        <dbReference type="ARBA" id="ARBA00022840"/>
    </source>
</evidence>
<feature type="region of interest" description="Disordered" evidence="11">
    <location>
        <begin position="213"/>
        <end position="275"/>
    </location>
</feature>
<dbReference type="GO" id="GO:0005524">
    <property type="term" value="F:ATP binding"/>
    <property type="evidence" value="ECO:0007669"/>
    <property type="project" value="UniProtKB-KW"/>
</dbReference>
<evidence type="ECO:0000256" key="3">
    <source>
        <dbReference type="ARBA" id="ARBA00012552"/>
    </source>
</evidence>
<keyword evidence="8" id="KW-0694">RNA-binding</keyword>
<feature type="region of interest" description="Disordered" evidence="11">
    <location>
        <begin position="1"/>
        <end position="55"/>
    </location>
</feature>
<dbReference type="SUPFAM" id="SSF52540">
    <property type="entry name" value="P-loop containing nucleoside triphosphate hydrolases"/>
    <property type="match status" value="1"/>
</dbReference>
<dbReference type="InterPro" id="IPR001650">
    <property type="entry name" value="Helicase_C-like"/>
</dbReference>
<dbReference type="PANTHER" id="PTHR18934:SF99">
    <property type="entry name" value="ATP-DEPENDENT RNA HELICASE DHX37-RELATED"/>
    <property type="match status" value="1"/>
</dbReference>
<evidence type="ECO:0000313" key="15">
    <source>
        <dbReference type="Proteomes" id="UP000092321"/>
    </source>
</evidence>
<dbReference type="Gene3D" id="3.40.50.300">
    <property type="entry name" value="P-loop containing nucleotide triphosphate hydrolases"/>
    <property type="match status" value="3"/>
</dbReference>
<dbReference type="Proteomes" id="UP000092321">
    <property type="component" value="Unassembled WGS sequence"/>
</dbReference>
<evidence type="ECO:0000256" key="5">
    <source>
        <dbReference type="ARBA" id="ARBA00022801"/>
    </source>
</evidence>
<accession>A0A1B7T8T6</accession>
<evidence type="ECO:0000256" key="10">
    <source>
        <dbReference type="ARBA" id="ARBA00047984"/>
    </source>
</evidence>
<dbReference type="InterPro" id="IPR027417">
    <property type="entry name" value="P-loop_NTPase"/>
</dbReference>
<dbReference type="SMART" id="SM00490">
    <property type="entry name" value="HELICc"/>
    <property type="match status" value="1"/>
</dbReference>
<dbReference type="PROSITE" id="PS51194">
    <property type="entry name" value="HELICASE_CTER"/>
    <property type="match status" value="1"/>
</dbReference>
<dbReference type="GO" id="GO:0003724">
    <property type="term" value="F:RNA helicase activity"/>
    <property type="evidence" value="ECO:0007669"/>
    <property type="project" value="UniProtKB-EC"/>
</dbReference>
<dbReference type="FunFam" id="3.40.50.300:FF:000637">
    <property type="entry name" value="ATP-dependent RNA helicase DHX37/DHR1"/>
    <property type="match status" value="1"/>
</dbReference>
<name>A0A1B7T8T6_9ASCO</name>
<evidence type="ECO:0000256" key="2">
    <source>
        <dbReference type="ARBA" id="ARBA00008792"/>
    </source>
</evidence>
<feature type="compositionally biased region" description="Polar residues" evidence="11">
    <location>
        <begin position="185"/>
        <end position="194"/>
    </location>
</feature>
<evidence type="ECO:0000256" key="9">
    <source>
        <dbReference type="ARBA" id="ARBA00023242"/>
    </source>
</evidence>
<dbReference type="OrthoDB" id="10253254at2759"/>
<dbReference type="GO" id="GO:0003723">
    <property type="term" value="F:RNA binding"/>
    <property type="evidence" value="ECO:0007669"/>
    <property type="project" value="UniProtKB-KW"/>
</dbReference>
<evidence type="ECO:0000256" key="11">
    <source>
        <dbReference type="SAM" id="MobiDB-lite"/>
    </source>
</evidence>
<feature type="compositionally biased region" description="Acidic residues" evidence="11">
    <location>
        <begin position="687"/>
        <end position="705"/>
    </location>
</feature>
<feature type="region of interest" description="Disordered" evidence="11">
    <location>
        <begin position="665"/>
        <end position="708"/>
    </location>
</feature>
<dbReference type="FunFam" id="3.40.50.300:FF:003770">
    <property type="entry name" value="ATP-dependent RNA helicase DHR1, putative"/>
    <property type="match status" value="1"/>
</dbReference>
<keyword evidence="6" id="KW-0347">Helicase</keyword>
<dbReference type="GO" id="GO:0016787">
    <property type="term" value="F:hydrolase activity"/>
    <property type="evidence" value="ECO:0007669"/>
    <property type="project" value="UniProtKB-KW"/>
</dbReference>
<evidence type="ECO:0000256" key="8">
    <source>
        <dbReference type="ARBA" id="ARBA00022884"/>
    </source>
</evidence>
<feature type="domain" description="Helicase ATP-binding" evidence="12">
    <location>
        <begin position="369"/>
        <end position="549"/>
    </location>
</feature>
<feature type="compositionally biased region" description="Basic and acidic residues" evidence="11">
    <location>
        <begin position="7"/>
        <end position="25"/>
    </location>
</feature>
<evidence type="ECO:0000259" key="13">
    <source>
        <dbReference type="PROSITE" id="PS51194"/>
    </source>
</evidence>
<dbReference type="Pfam" id="PF00270">
    <property type="entry name" value="DEAD"/>
    <property type="match status" value="1"/>
</dbReference>
<feature type="region of interest" description="Disordered" evidence="11">
    <location>
        <begin position="149"/>
        <end position="194"/>
    </location>
</feature>
<evidence type="ECO:0000256" key="6">
    <source>
        <dbReference type="ARBA" id="ARBA00022806"/>
    </source>
</evidence>
<comment type="catalytic activity">
    <reaction evidence="10">
        <text>ATP + H2O = ADP + phosphate + H(+)</text>
        <dbReference type="Rhea" id="RHEA:13065"/>
        <dbReference type="ChEBI" id="CHEBI:15377"/>
        <dbReference type="ChEBI" id="CHEBI:15378"/>
        <dbReference type="ChEBI" id="CHEBI:30616"/>
        <dbReference type="ChEBI" id="CHEBI:43474"/>
        <dbReference type="ChEBI" id="CHEBI:456216"/>
        <dbReference type="EC" id="3.6.4.13"/>
    </reaction>
</comment>
<dbReference type="EC" id="3.6.4.13" evidence="3"/>